<sequence length="434" mass="47147">MPEPLDAALAEVRSMLLGAGLTRAVAAGRRRGQRPSVVRAELRPVALKAGSRLQIVTSDGARPYTRNVAPGPESDVAVEALLAEPFGNWHVETTDLTLQLRVTKSGEAQVHRRRTAPPVQANGDQPGAQQQVGTTQGRQLAETAERQQQAAGVTERWQQEPASQQSAVAVPGGHDRAKAYLLDPGDPIFAEIGGSAAKRRQVDAFLRALAATLPGELTGPLRVVDLGCGNAYLTFAAYRYLSQRGLDVELVGVDVREDQRRRNTELAERLGWADRVRFVAGSIADAVVEPAPDLVLALHACDTATDEALARAVRWGARWVLAAPCCHHDVAAQLRAGGTPAPYGLLTRQGILRERFADVLTDALRAGLLRLHGYRAEVVEFVESAHTPRNLLIRARRTGAAPTRDQQAEYRQLVEQWRVAPRLETLLSQKPADR</sequence>
<dbReference type="OMA" id="CGYETKV"/>
<evidence type="ECO:0000313" key="3">
    <source>
        <dbReference type="EMBL" id="KUJ46457.1"/>
    </source>
</evidence>
<evidence type="ECO:0000313" key="4">
    <source>
        <dbReference type="Proteomes" id="UP000053246"/>
    </source>
</evidence>
<protein>
    <submittedName>
        <fullName evidence="3">Glutathione S-transferase</fullName>
    </submittedName>
</protein>
<reference evidence="3 4" key="1">
    <citation type="submission" date="2015-10" db="EMBL/GenBank/DDBJ databases">
        <authorList>
            <person name="Ju K.-S."/>
            <person name="Doroghazi J.R."/>
            <person name="Metcalf W.W."/>
        </authorList>
    </citation>
    <scope>NUCLEOTIDE SEQUENCE [LARGE SCALE GENOMIC DNA]</scope>
    <source>
        <strain evidence="3 4">NRRL B-24793</strain>
    </source>
</reference>
<dbReference type="CDD" id="cd02440">
    <property type="entry name" value="AdoMet_MTases"/>
    <property type="match status" value="1"/>
</dbReference>
<dbReference type="SUPFAM" id="SSF53335">
    <property type="entry name" value="S-adenosyl-L-methionine-dependent methyltransferases"/>
    <property type="match status" value="1"/>
</dbReference>
<accession>A0A9X0I462</accession>
<feature type="region of interest" description="Disordered" evidence="1">
    <location>
        <begin position="106"/>
        <end position="171"/>
    </location>
</feature>
<gene>
    <name evidence="3" type="ORF">ADL17_26470</name>
</gene>
<evidence type="ECO:0000259" key="2">
    <source>
        <dbReference type="Pfam" id="PF13679"/>
    </source>
</evidence>
<dbReference type="AlphaFoldDB" id="A0A9X0I462"/>
<dbReference type="InterPro" id="IPR029063">
    <property type="entry name" value="SAM-dependent_MTases_sf"/>
</dbReference>
<dbReference type="Proteomes" id="UP000053246">
    <property type="component" value="Unassembled WGS sequence"/>
</dbReference>
<dbReference type="GO" id="GO:0005737">
    <property type="term" value="C:cytoplasm"/>
    <property type="evidence" value="ECO:0007669"/>
    <property type="project" value="TreeGrafter"/>
</dbReference>
<comment type="caution">
    <text evidence="3">The sequence shown here is derived from an EMBL/GenBank/DDBJ whole genome shotgun (WGS) entry which is preliminary data.</text>
</comment>
<name>A0A9X0I462_9ACTN</name>
<dbReference type="Gene3D" id="3.40.50.150">
    <property type="entry name" value="Vaccinia Virus protein VP39"/>
    <property type="match status" value="1"/>
</dbReference>
<dbReference type="EMBL" id="LMWI01000002">
    <property type="protein sequence ID" value="KUJ46457.1"/>
    <property type="molecule type" value="Genomic_DNA"/>
</dbReference>
<dbReference type="PANTHER" id="PTHR13369:SF3">
    <property type="entry name" value="METHYLTRANSFERASE DOMAIN-CONTAINING PROTEIN"/>
    <property type="match status" value="1"/>
</dbReference>
<dbReference type="InterPro" id="IPR025714">
    <property type="entry name" value="Methyltranfer_dom"/>
</dbReference>
<dbReference type="Pfam" id="PF13679">
    <property type="entry name" value="Methyltransf_32"/>
    <property type="match status" value="1"/>
</dbReference>
<dbReference type="PANTHER" id="PTHR13369">
    <property type="match status" value="1"/>
</dbReference>
<evidence type="ECO:0000256" key="1">
    <source>
        <dbReference type="SAM" id="MobiDB-lite"/>
    </source>
</evidence>
<dbReference type="RefSeq" id="WP_013736011.1">
    <property type="nucleotide sequence ID" value="NZ_LMWI01000002.1"/>
</dbReference>
<feature type="domain" description="Methyltransferase" evidence="2">
    <location>
        <begin position="198"/>
        <end position="333"/>
    </location>
</feature>
<organism evidence="3 4">
    <name type="scientific">Micromonospora maris</name>
    <dbReference type="NCBI Taxonomy" id="1003110"/>
    <lineage>
        <taxon>Bacteria</taxon>
        <taxon>Bacillati</taxon>
        <taxon>Actinomycetota</taxon>
        <taxon>Actinomycetes</taxon>
        <taxon>Micromonosporales</taxon>
        <taxon>Micromonosporaceae</taxon>
        <taxon>Micromonospora</taxon>
    </lineage>
</organism>
<feature type="compositionally biased region" description="Polar residues" evidence="1">
    <location>
        <begin position="127"/>
        <end position="138"/>
    </location>
</feature>
<proteinExistence type="predicted"/>
<keyword evidence="4" id="KW-1185">Reference proteome</keyword>